<feature type="transmembrane region" description="Helical" evidence="7">
    <location>
        <begin position="58"/>
        <end position="83"/>
    </location>
</feature>
<comment type="subcellular location">
    <subcellularLocation>
        <location evidence="1">Membrane</location>
        <topology evidence="1">Multi-pass membrane protein</topology>
    </subcellularLocation>
</comment>
<feature type="transmembrane region" description="Helical" evidence="7">
    <location>
        <begin position="122"/>
        <end position="141"/>
    </location>
</feature>
<evidence type="ECO:0000256" key="5">
    <source>
        <dbReference type="ARBA" id="ARBA00022989"/>
    </source>
</evidence>
<evidence type="ECO:0000256" key="3">
    <source>
        <dbReference type="ARBA" id="ARBA00022519"/>
    </source>
</evidence>
<feature type="transmembrane region" description="Helical" evidence="7">
    <location>
        <begin position="153"/>
        <end position="172"/>
    </location>
</feature>
<proteinExistence type="predicted"/>
<dbReference type="GO" id="GO:0008233">
    <property type="term" value="F:peptidase activity"/>
    <property type="evidence" value="ECO:0007669"/>
    <property type="project" value="UniProtKB-KW"/>
</dbReference>
<evidence type="ECO:0000313" key="10">
    <source>
        <dbReference type="Proteomes" id="UP000640426"/>
    </source>
</evidence>
<keyword evidence="6 7" id="KW-0472">Membrane</keyword>
<evidence type="ECO:0000259" key="8">
    <source>
        <dbReference type="Pfam" id="PF01694"/>
    </source>
</evidence>
<dbReference type="Gene3D" id="1.20.1540.10">
    <property type="entry name" value="Rhomboid-like"/>
    <property type="match status" value="1"/>
</dbReference>
<feature type="transmembrane region" description="Helical" evidence="7">
    <location>
        <begin position="90"/>
        <end position="110"/>
    </location>
</feature>
<keyword evidence="2" id="KW-1003">Cell membrane</keyword>
<sequence length="209" mass="21882">MWREGRATAAIAAATVLVSALLILSGTLPTAAVGWGFIPLRFEGAPPPDHLFMAPLWLTPLSATLIHGGWMHLGFNILMFVYCGQQTERVLGVGGIAVLYLVGAYAAAAVQWSFGPLSAQPMIGASGAISAIVGAYAILFGQRRAKRLGPIPAYVMHVAWLAVSWIGIQLLIGLAGMGGVSVAIGAHIGGFVAGVLLARPLLGWRYRRA</sequence>
<keyword evidence="9" id="KW-0645">Protease</keyword>
<evidence type="ECO:0000256" key="4">
    <source>
        <dbReference type="ARBA" id="ARBA00022692"/>
    </source>
</evidence>
<accession>A0ABS0XTL6</accession>
<reference evidence="10" key="1">
    <citation type="submission" date="2020-12" db="EMBL/GenBank/DDBJ databases">
        <title>Hymenobacter sp.</title>
        <authorList>
            <person name="Kim M.K."/>
        </authorList>
    </citation>
    <scope>NUCLEOTIDE SEQUENCE [LARGE SCALE GENOMIC DNA]</scope>
    <source>
        <strain evidence="10">BT553</strain>
    </source>
</reference>
<dbReference type="GO" id="GO:0006508">
    <property type="term" value="P:proteolysis"/>
    <property type="evidence" value="ECO:0007669"/>
    <property type="project" value="UniProtKB-KW"/>
</dbReference>
<evidence type="ECO:0000256" key="6">
    <source>
        <dbReference type="ARBA" id="ARBA00023136"/>
    </source>
</evidence>
<dbReference type="RefSeq" id="WP_199039914.1">
    <property type="nucleotide sequence ID" value="NZ_JAELXS010000009.1"/>
</dbReference>
<protein>
    <submittedName>
        <fullName evidence="9">Rhomboid family intramembrane serine protease</fullName>
    </submittedName>
</protein>
<keyword evidence="10" id="KW-1185">Reference proteome</keyword>
<evidence type="ECO:0000313" key="9">
    <source>
        <dbReference type="EMBL" id="MBJ6123105.1"/>
    </source>
</evidence>
<dbReference type="SUPFAM" id="SSF144091">
    <property type="entry name" value="Rhomboid-like"/>
    <property type="match status" value="1"/>
</dbReference>
<feature type="transmembrane region" description="Helical" evidence="7">
    <location>
        <begin position="178"/>
        <end position="198"/>
    </location>
</feature>
<dbReference type="Pfam" id="PF01694">
    <property type="entry name" value="Rhomboid"/>
    <property type="match status" value="1"/>
</dbReference>
<evidence type="ECO:0000256" key="1">
    <source>
        <dbReference type="ARBA" id="ARBA00004141"/>
    </source>
</evidence>
<feature type="domain" description="Peptidase S54 rhomboid" evidence="8">
    <location>
        <begin position="60"/>
        <end position="201"/>
    </location>
</feature>
<name>A0ABS0XTL6_9SPHN</name>
<comment type="caution">
    <text evidence="9">The sequence shown here is derived from an EMBL/GenBank/DDBJ whole genome shotgun (WGS) entry which is preliminary data.</text>
</comment>
<keyword evidence="3" id="KW-0997">Cell inner membrane</keyword>
<evidence type="ECO:0000256" key="7">
    <source>
        <dbReference type="SAM" id="Phobius"/>
    </source>
</evidence>
<keyword evidence="9" id="KW-0378">Hydrolase</keyword>
<dbReference type="PANTHER" id="PTHR43066:SF26">
    <property type="entry name" value="RHOMBOID PROTEASE GLPG"/>
    <property type="match status" value="1"/>
</dbReference>
<gene>
    <name evidence="9" type="ORF">JAO74_15010</name>
</gene>
<evidence type="ECO:0000256" key="2">
    <source>
        <dbReference type="ARBA" id="ARBA00022475"/>
    </source>
</evidence>
<dbReference type="PANTHER" id="PTHR43066">
    <property type="entry name" value="RHOMBOID-RELATED PROTEIN"/>
    <property type="match status" value="1"/>
</dbReference>
<keyword evidence="5 7" id="KW-1133">Transmembrane helix</keyword>
<dbReference type="EMBL" id="JAELXS010000009">
    <property type="protein sequence ID" value="MBJ6123105.1"/>
    <property type="molecule type" value="Genomic_DNA"/>
</dbReference>
<organism evidence="9 10">
    <name type="scientific">Sphingomonas mollis</name>
    <dbReference type="NCBI Taxonomy" id="2795726"/>
    <lineage>
        <taxon>Bacteria</taxon>
        <taxon>Pseudomonadati</taxon>
        <taxon>Pseudomonadota</taxon>
        <taxon>Alphaproteobacteria</taxon>
        <taxon>Sphingomonadales</taxon>
        <taxon>Sphingomonadaceae</taxon>
        <taxon>Sphingomonas</taxon>
    </lineage>
</organism>
<dbReference type="InterPro" id="IPR022764">
    <property type="entry name" value="Peptidase_S54_rhomboid_dom"/>
</dbReference>
<dbReference type="Proteomes" id="UP000640426">
    <property type="component" value="Unassembled WGS sequence"/>
</dbReference>
<keyword evidence="4 7" id="KW-0812">Transmembrane</keyword>
<dbReference type="InterPro" id="IPR035952">
    <property type="entry name" value="Rhomboid-like_sf"/>
</dbReference>